<dbReference type="AlphaFoldDB" id="A0A3G8EUT7"/>
<dbReference type="InterPro" id="IPR035093">
    <property type="entry name" value="RelE/ParE_toxin_dom_sf"/>
</dbReference>
<dbReference type="Pfam" id="PF05015">
    <property type="entry name" value="HigB-like_toxin"/>
    <property type="match status" value="1"/>
</dbReference>
<dbReference type="EMBL" id="MH430882">
    <property type="protein sequence ID" value="AZF85628.1"/>
    <property type="molecule type" value="Genomic_DNA"/>
</dbReference>
<dbReference type="EMBL" id="MH430881">
    <property type="protein sequence ID" value="AZF85461.1"/>
    <property type="molecule type" value="Genomic_DNA"/>
</dbReference>
<accession>A0A3G8EUT7</accession>
<organism evidence="1">
    <name type="scientific">Salmonella enterica subsp. enterica serovar London</name>
    <dbReference type="NCBI Taxonomy" id="149390"/>
    <lineage>
        <taxon>Bacteria</taxon>
        <taxon>Pseudomonadati</taxon>
        <taxon>Pseudomonadota</taxon>
        <taxon>Gammaproteobacteria</taxon>
        <taxon>Enterobacterales</taxon>
        <taxon>Enterobacteriaceae</taxon>
        <taxon>Salmonella</taxon>
    </lineage>
</organism>
<evidence type="ECO:0000313" key="1">
    <source>
        <dbReference type="EMBL" id="AZF85461.1"/>
    </source>
</evidence>
<name>A0A3G8EUT7_SALET</name>
<proteinExistence type="predicted"/>
<geneLocation type="plasmid" evidence="2">
    <name>pSa44-CIP</name>
</geneLocation>
<sequence>MIKSFKHKGLQKLFENDDPSGVQAKDVERIKLRLLMLDEATTTEDFRAYPGFKFHP</sequence>
<keyword evidence="1" id="KW-0614">Plasmid</keyword>
<geneLocation type="plasmid" evidence="1">
    <name>pSa44-CIP-CRO</name>
</geneLocation>
<reference evidence="1" key="1">
    <citation type="submission" date="2018-06" db="EMBL/GenBank/DDBJ databases">
        <title>Plasmids in strain Sa44.</title>
        <authorList>
            <person name="Chen K."/>
            <person name="Chen S."/>
        </authorList>
    </citation>
    <scope>NUCLEOTIDE SEQUENCE</scope>
    <source>
        <strain evidence="1">3-5</strain>
        <plasmid evidence="2">pSa44-CIP</plasmid>
        <plasmid evidence="1">pSa44-CIP-CRO</plasmid>
    </source>
</reference>
<protein>
    <submittedName>
        <fullName evidence="1">Endoribonuclease HigB</fullName>
        <ecNumber evidence="1">3.1.-.-</ecNumber>
    </submittedName>
</protein>
<keyword evidence="1" id="KW-0378">Hydrolase</keyword>
<dbReference type="EC" id="3.1.-.-" evidence="1"/>
<dbReference type="InterPro" id="IPR007711">
    <property type="entry name" value="HigB-1"/>
</dbReference>
<dbReference type="Gene3D" id="3.30.2310.20">
    <property type="entry name" value="RelE-like"/>
    <property type="match status" value="1"/>
</dbReference>
<evidence type="ECO:0000313" key="2">
    <source>
        <dbReference type="EMBL" id="AZF85628.1"/>
    </source>
</evidence>
<dbReference type="GO" id="GO:0016787">
    <property type="term" value="F:hydrolase activity"/>
    <property type="evidence" value="ECO:0007669"/>
    <property type="project" value="UniProtKB-KW"/>
</dbReference>
<gene>
    <name evidence="1" type="primary">higB_1</name>
    <name evidence="2" type="synonym">higB_2</name>
    <name evidence="1" type="ORF">KADIGFNM_00124</name>
    <name evidence="2" type="ORF">KADIGFNM_00291</name>
</gene>